<reference evidence="3" key="2">
    <citation type="submission" date="2020-05" db="UniProtKB">
        <authorList>
            <consortium name="EnsemblMetazoa"/>
        </authorList>
    </citation>
    <scope>IDENTIFICATION</scope>
</reference>
<dbReference type="EnsemblMetazoa" id="ASIC014571-RA">
    <property type="protein sequence ID" value="ASIC014571-PA"/>
    <property type="gene ID" value="ASIC014571"/>
</dbReference>
<reference evidence="2 4" key="1">
    <citation type="journal article" date="2014" name="BMC Genomics">
        <title>Genome sequence of Anopheles sinensis provides insight into genetics basis of mosquito competence for malaria parasites.</title>
        <authorList>
            <person name="Zhou D."/>
            <person name="Zhang D."/>
            <person name="Ding G."/>
            <person name="Shi L."/>
            <person name="Hou Q."/>
            <person name="Ye Y."/>
            <person name="Xu Y."/>
            <person name="Zhou H."/>
            <person name="Xiong C."/>
            <person name="Li S."/>
            <person name="Yu J."/>
            <person name="Hong S."/>
            <person name="Yu X."/>
            <person name="Zou P."/>
            <person name="Chen C."/>
            <person name="Chang X."/>
            <person name="Wang W."/>
            <person name="Lv Y."/>
            <person name="Sun Y."/>
            <person name="Ma L."/>
            <person name="Shen B."/>
            <person name="Zhu C."/>
        </authorList>
    </citation>
    <scope>NUCLEOTIDE SEQUENCE [LARGE SCALE GENOMIC DNA]</scope>
</reference>
<gene>
    <name evidence="2" type="ORF">ZHAS_00014571</name>
</gene>
<keyword evidence="4" id="KW-1185">Reference proteome</keyword>
<dbReference type="VEuPathDB" id="VectorBase:ASIC014571"/>
<dbReference type="Proteomes" id="UP000030765">
    <property type="component" value="Unassembled WGS sequence"/>
</dbReference>
<proteinExistence type="predicted"/>
<evidence type="ECO:0000313" key="3">
    <source>
        <dbReference type="EnsemblMetazoa" id="ASIC014571-PA"/>
    </source>
</evidence>
<feature type="compositionally biased region" description="Basic residues" evidence="1">
    <location>
        <begin position="92"/>
        <end position="106"/>
    </location>
</feature>
<sequence>MSDRKCTKEARVLFGNVALIEGKPTPLEIIAWVIPFRGSSVALGVLTITLVCSTASGKQTFLLIKNDLFTSPVDRCSLGDVPPPPKEENKTHSRRKTSRKHHRAAS</sequence>
<evidence type="ECO:0000256" key="1">
    <source>
        <dbReference type="SAM" id="MobiDB-lite"/>
    </source>
</evidence>
<name>A0A084W8W9_ANOSI</name>
<evidence type="ECO:0000313" key="4">
    <source>
        <dbReference type="Proteomes" id="UP000030765"/>
    </source>
</evidence>
<organism evidence="2">
    <name type="scientific">Anopheles sinensis</name>
    <name type="common">Mosquito</name>
    <dbReference type="NCBI Taxonomy" id="74873"/>
    <lineage>
        <taxon>Eukaryota</taxon>
        <taxon>Metazoa</taxon>
        <taxon>Ecdysozoa</taxon>
        <taxon>Arthropoda</taxon>
        <taxon>Hexapoda</taxon>
        <taxon>Insecta</taxon>
        <taxon>Pterygota</taxon>
        <taxon>Neoptera</taxon>
        <taxon>Endopterygota</taxon>
        <taxon>Diptera</taxon>
        <taxon>Nematocera</taxon>
        <taxon>Culicoidea</taxon>
        <taxon>Culicidae</taxon>
        <taxon>Anophelinae</taxon>
        <taxon>Anopheles</taxon>
    </lineage>
</organism>
<protein>
    <submittedName>
        <fullName evidence="2 3">Dedicator of cytokinesis protein 1</fullName>
    </submittedName>
</protein>
<dbReference type="EMBL" id="ATLV01021521">
    <property type="status" value="NOT_ANNOTATED_CDS"/>
    <property type="molecule type" value="Genomic_DNA"/>
</dbReference>
<accession>A0A084W8W9</accession>
<dbReference type="EMBL" id="KE525319">
    <property type="protein sequence ID" value="KFB46663.1"/>
    <property type="molecule type" value="Genomic_DNA"/>
</dbReference>
<evidence type="ECO:0000313" key="2">
    <source>
        <dbReference type="EMBL" id="KFB46663.1"/>
    </source>
</evidence>
<dbReference type="AlphaFoldDB" id="A0A084W8W9"/>
<feature type="region of interest" description="Disordered" evidence="1">
    <location>
        <begin position="75"/>
        <end position="106"/>
    </location>
</feature>